<evidence type="ECO:0000256" key="8">
    <source>
        <dbReference type="SAM" id="Phobius"/>
    </source>
</evidence>
<evidence type="ECO:0000256" key="9">
    <source>
        <dbReference type="SAM" id="SignalP"/>
    </source>
</evidence>
<evidence type="ECO:0008006" key="12">
    <source>
        <dbReference type="Google" id="ProtNLM"/>
    </source>
</evidence>
<dbReference type="EnsemblMetazoa" id="G16386.7">
    <property type="protein sequence ID" value="G16386.7:cds"/>
    <property type="gene ID" value="G16386"/>
</dbReference>
<evidence type="ECO:0000256" key="3">
    <source>
        <dbReference type="ARBA" id="ARBA00022692"/>
    </source>
</evidence>
<protein>
    <recommendedName>
        <fullName evidence="12">Prominin-1-A</fullName>
    </recommendedName>
</protein>
<dbReference type="AlphaFoldDB" id="A0A8W8IY87"/>
<sequence>MGRVVRHWTGIVILLAWINLGYCDDPVLTPATLTDSGGNTANANSSIKWAPLPSFDSYKAGDIEYDSSGLAPLNNFAKSFINGAVFPLGVPWDLMEKAIDGTLMTDITANYMNYLQQFGGYGACIVIGFLFIFIFPLIGLCFCCCRCCCSNCGGKMMQHNEDAKADCKRRTFAIILFVLIAFTGAGMICVYLSNDQMSTALNNFDDVVVSNMDDLTTYASNVVKETKYIVNTNFNFTTSVITRDLDNLGYVLGIPIRTTLKTQGNLDTAISSANNLVTRVTQIAAALTTLNTTLGDVKVKADILSSNLSALKTDIDTAIGNAGCPGPSNCPDTTGVDMGFDTNDFPDISGPLSSISSVENQNLSAIIIQASSEIDNIPERVTNETKTTVSDLKTMVSNFSGQIDPLIEQVENIQDSISTNGTIADIKKQVKDMVDVGSTYDKYRWYGGVGLTSIVLLVVLLQILGLGFGTCSQNSNTRPTERGCVGTSAGNMLMASVGFVFIFSSFLMLLTTFTFMLATPLHRFICDPLTDSSLSDLDTIVDKIYKFQYGTSNGSFLGKMLFSNASIDLRVSKLLQDCQGGAAAFKALKLNNLFDVSTLTNFTKDLNIQSEVDKINIDLSTVKIMTPSLMNQLNEMKSAINVNFTKFREELGKSTTGQNMSALADQLDTFAGSCSPGCNAATQTSLRELANRTRSIESNELANLTATLTQLGTDLNTLESTVNGTDTDVDNCINNFNISEIFVQNNGSDVVKNEAKKFADRIIGIVTSFADDALYALDNEIGKCTPIWNLYNSLFVISLCQYTVDSLNGFWFSLGWCIFFFIPSIIFSTKLAKHYRRMSQLDNDYEDDKDELQLPEVSRNGSKSPFGSNKVGHYDPSSAQSNPPPYNTDW</sequence>
<feature type="transmembrane region" description="Helical" evidence="8">
    <location>
        <begin position="810"/>
        <end position="829"/>
    </location>
</feature>
<dbReference type="InterPro" id="IPR008795">
    <property type="entry name" value="Prominin"/>
</dbReference>
<feature type="transmembrane region" description="Helical" evidence="8">
    <location>
        <begin position="170"/>
        <end position="193"/>
    </location>
</feature>
<keyword evidence="9" id="KW-0732">Signal</keyword>
<evidence type="ECO:0000256" key="7">
    <source>
        <dbReference type="SAM" id="MobiDB-lite"/>
    </source>
</evidence>
<keyword evidence="3 8" id="KW-0812">Transmembrane</keyword>
<comment type="subcellular location">
    <subcellularLocation>
        <location evidence="1">Membrane</location>
        <topology evidence="1">Multi-pass membrane protein</topology>
    </subcellularLocation>
</comment>
<organism evidence="10 11">
    <name type="scientific">Magallana gigas</name>
    <name type="common">Pacific oyster</name>
    <name type="synonym">Crassostrea gigas</name>
    <dbReference type="NCBI Taxonomy" id="29159"/>
    <lineage>
        <taxon>Eukaryota</taxon>
        <taxon>Metazoa</taxon>
        <taxon>Spiralia</taxon>
        <taxon>Lophotrochozoa</taxon>
        <taxon>Mollusca</taxon>
        <taxon>Bivalvia</taxon>
        <taxon>Autobranchia</taxon>
        <taxon>Pteriomorphia</taxon>
        <taxon>Ostreida</taxon>
        <taxon>Ostreoidea</taxon>
        <taxon>Ostreidae</taxon>
        <taxon>Magallana</taxon>
    </lineage>
</organism>
<comment type="similarity">
    <text evidence="2">Belongs to the prominin family.</text>
</comment>
<dbReference type="PANTHER" id="PTHR22730:SF1">
    <property type="entry name" value="PROMININ-LIKE PROTEIN"/>
    <property type="match status" value="1"/>
</dbReference>
<dbReference type="PANTHER" id="PTHR22730">
    <property type="entry name" value="PROMININ PROM PROTEIN"/>
    <property type="match status" value="1"/>
</dbReference>
<dbReference type="Proteomes" id="UP000005408">
    <property type="component" value="Unassembled WGS sequence"/>
</dbReference>
<feature type="signal peptide" evidence="9">
    <location>
        <begin position="1"/>
        <end position="23"/>
    </location>
</feature>
<keyword evidence="11" id="KW-1185">Reference proteome</keyword>
<feature type="transmembrane region" description="Helical" evidence="8">
    <location>
        <begin position="492"/>
        <end position="518"/>
    </location>
</feature>
<evidence type="ECO:0000313" key="11">
    <source>
        <dbReference type="Proteomes" id="UP000005408"/>
    </source>
</evidence>
<proteinExistence type="inferred from homology"/>
<feature type="region of interest" description="Disordered" evidence="7">
    <location>
        <begin position="852"/>
        <end position="890"/>
    </location>
</feature>
<dbReference type="Pfam" id="PF05478">
    <property type="entry name" value="Prominin"/>
    <property type="match status" value="1"/>
</dbReference>
<keyword evidence="5 8" id="KW-0472">Membrane</keyword>
<dbReference type="GO" id="GO:0016020">
    <property type="term" value="C:membrane"/>
    <property type="evidence" value="ECO:0007669"/>
    <property type="project" value="UniProtKB-SubCell"/>
</dbReference>
<evidence type="ECO:0000256" key="1">
    <source>
        <dbReference type="ARBA" id="ARBA00004141"/>
    </source>
</evidence>
<accession>A0A8W8IY87</accession>
<evidence type="ECO:0000256" key="6">
    <source>
        <dbReference type="ARBA" id="ARBA00023180"/>
    </source>
</evidence>
<keyword evidence="4 8" id="KW-1133">Transmembrane helix</keyword>
<feature type="transmembrane region" description="Helical" evidence="8">
    <location>
        <begin position="120"/>
        <end position="149"/>
    </location>
</feature>
<name>A0A8W8IY87_MAGGI</name>
<reference evidence="10" key="1">
    <citation type="submission" date="2022-08" db="UniProtKB">
        <authorList>
            <consortium name="EnsemblMetazoa"/>
        </authorList>
    </citation>
    <scope>IDENTIFICATION</scope>
    <source>
        <strain evidence="10">05x7-T-G4-1.051#20</strain>
    </source>
</reference>
<evidence type="ECO:0000256" key="5">
    <source>
        <dbReference type="ARBA" id="ARBA00023136"/>
    </source>
</evidence>
<feature type="chain" id="PRO_5036503205" description="Prominin-1-A" evidence="9">
    <location>
        <begin position="24"/>
        <end position="890"/>
    </location>
</feature>
<evidence type="ECO:0000256" key="2">
    <source>
        <dbReference type="ARBA" id="ARBA00006058"/>
    </source>
</evidence>
<keyword evidence="6" id="KW-0325">Glycoprotein</keyword>
<evidence type="ECO:0000256" key="4">
    <source>
        <dbReference type="ARBA" id="ARBA00022989"/>
    </source>
</evidence>
<evidence type="ECO:0000313" key="10">
    <source>
        <dbReference type="EnsemblMetazoa" id="G16386.7:cds"/>
    </source>
</evidence>
<feature type="transmembrane region" description="Helical" evidence="8">
    <location>
        <begin position="445"/>
        <end position="471"/>
    </location>
</feature>